<dbReference type="InterPro" id="IPR033647">
    <property type="entry name" value="Aar2_N"/>
</dbReference>
<dbReference type="Gene3D" id="2.60.34.20">
    <property type="match status" value="1"/>
</dbReference>
<dbReference type="InterPro" id="IPR038516">
    <property type="entry name" value="AAR2_N_sf"/>
</dbReference>
<dbReference type="Pfam" id="PF20981">
    <property type="entry name" value="AAR2_1st"/>
    <property type="match status" value="1"/>
</dbReference>
<accession>A0A067CU87</accession>
<dbReference type="RefSeq" id="XP_012196471.1">
    <property type="nucleotide sequence ID" value="XM_012341081.1"/>
</dbReference>
<dbReference type="OMA" id="VWQSGGL"/>
<keyword evidence="5" id="KW-1185">Reference proteome</keyword>
<dbReference type="CDD" id="cd13778">
    <property type="entry name" value="Aar2_C"/>
    <property type="match status" value="1"/>
</dbReference>
<gene>
    <name evidence="4" type="ORF">SPRG_02508</name>
</gene>
<proteinExistence type="inferred from homology"/>
<organism evidence="4 5">
    <name type="scientific">Saprolegnia parasitica (strain CBS 223.65)</name>
    <dbReference type="NCBI Taxonomy" id="695850"/>
    <lineage>
        <taxon>Eukaryota</taxon>
        <taxon>Sar</taxon>
        <taxon>Stramenopiles</taxon>
        <taxon>Oomycota</taxon>
        <taxon>Saprolegniomycetes</taxon>
        <taxon>Saprolegniales</taxon>
        <taxon>Saprolegniaceae</taxon>
        <taxon>Saprolegnia</taxon>
    </lineage>
</organism>
<dbReference type="STRING" id="695850.A0A067CU87"/>
<comment type="similarity">
    <text evidence="1">Belongs to the AAR2 family.</text>
</comment>
<sequence>MAQVGVLVCLDVPVGSEFGVDYEAFRTAERFQGVKLLPAGLHFVFYASSGDQDGIRQGFFMHVNAGDVQLRKWSHETEELLPLTDARDAENLTRAVRGFQLDGNLGAYPQKHAKTWRRLSKYISANVLRRCGITLGATIMPGDPDVMSTNEPSTLTPYFPNTAQTARFTPLRKPALSRSAAEVTMFHVDSSEHLEQLLAEHFNNDWKELVGELQLSFVLFLLISSLDALTQWKQMVWLLCSSEAAVETMPDLFIAFLKLMHTHLEQVGAEFFQDEVAQENFLQASLASLFEILHDDTLHPKLLAASQKLQVFLQQKFNLRFDVLGTFAFGDDECAPTFVLPDELPAYVFTADVLDDDANARAAAALFHGASRS</sequence>
<evidence type="ECO:0000256" key="1">
    <source>
        <dbReference type="ARBA" id="ARBA00006281"/>
    </source>
</evidence>
<dbReference type="KEGG" id="spar:SPRG_02508"/>
<dbReference type="InterPro" id="IPR033648">
    <property type="entry name" value="AAR2_C"/>
</dbReference>
<reference evidence="4 5" key="1">
    <citation type="journal article" date="2013" name="PLoS Genet.">
        <title>Distinctive expansion of potential virulence genes in the genome of the oomycete fish pathogen Saprolegnia parasitica.</title>
        <authorList>
            <person name="Jiang R.H."/>
            <person name="de Bruijn I."/>
            <person name="Haas B.J."/>
            <person name="Belmonte R."/>
            <person name="Lobach L."/>
            <person name="Christie J."/>
            <person name="van den Ackerveken G."/>
            <person name="Bottin A."/>
            <person name="Bulone V."/>
            <person name="Diaz-Moreno S.M."/>
            <person name="Dumas B."/>
            <person name="Fan L."/>
            <person name="Gaulin E."/>
            <person name="Govers F."/>
            <person name="Grenville-Briggs L.J."/>
            <person name="Horner N.R."/>
            <person name="Levin J.Z."/>
            <person name="Mammella M."/>
            <person name="Meijer H.J."/>
            <person name="Morris P."/>
            <person name="Nusbaum C."/>
            <person name="Oome S."/>
            <person name="Phillips A.J."/>
            <person name="van Rooyen D."/>
            <person name="Rzeszutek E."/>
            <person name="Saraiva M."/>
            <person name="Secombes C.J."/>
            <person name="Seidl M.F."/>
            <person name="Snel B."/>
            <person name="Stassen J.H."/>
            <person name="Sykes S."/>
            <person name="Tripathy S."/>
            <person name="van den Berg H."/>
            <person name="Vega-Arreguin J.C."/>
            <person name="Wawra S."/>
            <person name="Young S.K."/>
            <person name="Zeng Q."/>
            <person name="Dieguez-Uribeondo J."/>
            <person name="Russ C."/>
            <person name="Tyler B.M."/>
            <person name="van West P."/>
        </authorList>
    </citation>
    <scope>NUCLEOTIDE SEQUENCE [LARGE SCALE GENOMIC DNA]</scope>
    <source>
        <strain evidence="4 5">CBS 223.65</strain>
    </source>
</reference>
<dbReference type="InterPro" id="IPR007946">
    <property type="entry name" value="AAR2"/>
</dbReference>
<name>A0A067CU87_SAPPC</name>
<dbReference type="PANTHER" id="PTHR12689:SF4">
    <property type="entry name" value="PROTEIN AAR2 HOMOLOG"/>
    <property type="match status" value="1"/>
</dbReference>
<protein>
    <recommendedName>
        <fullName evidence="6">AAR2 splicing factor homolog</fullName>
    </recommendedName>
</protein>
<evidence type="ECO:0000313" key="5">
    <source>
        <dbReference type="Proteomes" id="UP000030745"/>
    </source>
</evidence>
<dbReference type="Gene3D" id="1.25.40.550">
    <property type="entry name" value="Aar2, C-terminal domain-like"/>
    <property type="match status" value="1"/>
</dbReference>
<dbReference type="PANTHER" id="PTHR12689">
    <property type="entry name" value="A1 CISTRON SPLICING FACTOR AAR2-RELATED"/>
    <property type="match status" value="1"/>
</dbReference>
<evidence type="ECO:0008006" key="6">
    <source>
        <dbReference type="Google" id="ProtNLM"/>
    </source>
</evidence>
<dbReference type="CDD" id="cd13777">
    <property type="entry name" value="Aar2_N"/>
    <property type="match status" value="1"/>
</dbReference>
<dbReference type="VEuPathDB" id="FungiDB:SPRG_02508"/>
<dbReference type="Proteomes" id="UP000030745">
    <property type="component" value="Unassembled WGS sequence"/>
</dbReference>
<dbReference type="AlphaFoldDB" id="A0A067CU87"/>
<dbReference type="Pfam" id="PF05282">
    <property type="entry name" value="AAR2"/>
    <property type="match status" value="1"/>
</dbReference>
<dbReference type="GeneID" id="24125060"/>
<dbReference type="GO" id="GO:0000244">
    <property type="term" value="P:spliceosomal tri-snRNP complex assembly"/>
    <property type="evidence" value="ECO:0007669"/>
    <property type="project" value="TreeGrafter"/>
</dbReference>
<evidence type="ECO:0000259" key="3">
    <source>
        <dbReference type="Pfam" id="PF20981"/>
    </source>
</evidence>
<dbReference type="EMBL" id="KK583194">
    <property type="protein sequence ID" value="KDO32815.1"/>
    <property type="molecule type" value="Genomic_DNA"/>
</dbReference>
<evidence type="ECO:0000259" key="2">
    <source>
        <dbReference type="Pfam" id="PF05282"/>
    </source>
</evidence>
<dbReference type="InterPro" id="IPR038514">
    <property type="entry name" value="AAR2_C_sf"/>
</dbReference>
<feature type="domain" description="AAR2 C-terminal" evidence="2">
    <location>
        <begin position="177"/>
        <end position="322"/>
    </location>
</feature>
<dbReference type="OrthoDB" id="201752at2759"/>
<feature type="domain" description="AAR2 N-terminal" evidence="3">
    <location>
        <begin position="5"/>
        <end position="131"/>
    </location>
</feature>
<evidence type="ECO:0000313" key="4">
    <source>
        <dbReference type="EMBL" id="KDO32815.1"/>
    </source>
</evidence>